<dbReference type="HAMAP" id="MF_01539">
    <property type="entry name" value="TmcAL"/>
    <property type="match status" value="1"/>
</dbReference>
<feature type="binding site" evidence="3">
    <location>
        <position position="101"/>
    </location>
    <ligand>
        <name>ATP</name>
        <dbReference type="ChEBI" id="CHEBI:30616"/>
    </ligand>
</feature>
<proteinExistence type="inferred from homology"/>
<evidence type="ECO:0000256" key="1">
    <source>
        <dbReference type="ARBA" id="ARBA00022598"/>
    </source>
</evidence>
<dbReference type="EMBL" id="FNJU01000002">
    <property type="protein sequence ID" value="SDP28306.1"/>
    <property type="molecule type" value="Genomic_DNA"/>
</dbReference>
<dbReference type="Pfam" id="PF05636">
    <property type="entry name" value="HIGH_NTase1"/>
    <property type="match status" value="1"/>
</dbReference>
<organism evidence="4 5">
    <name type="scientific">Litchfieldia salsa</name>
    <dbReference type="NCBI Taxonomy" id="930152"/>
    <lineage>
        <taxon>Bacteria</taxon>
        <taxon>Bacillati</taxon>
        <taxon>Bacillota</taxon>
        <taxon>Bacilli</taxon>
        <taxon>Bacillales</taxon>
        <taxon>Bacillaceae</taxon>
        <taxon>Litchfieldia</taxon>
    </lineage>
</organism>
<comment type="caution">
    <text evidence="3">Lacks conserved residue(s) required for the propagation of feature annotation.</text>
</comment>
<dbReference type="PANTHER" id="PTHR37825:SF1">
    <property type="entry name" value="TRNA(MET) CYTIDINE ACETATE LIGASE"/>
    <property type="match status" value="1"/>
</dbReference>
<evidence type="ECO:0000256" key="2">
    <source>
        <dbReference type="ARBA" id="ARBA00022694"/>
    </source>
</evidence>
<dbReference type="OrthoDB" id="9769796at2"/>
<evidence type="ECO:0000313" key="5">
    <source>
        <dbReference type="Proteomes" id="UP000199159"/>
    </source>
</evidence>
<keyword evidence="3" id="KW-0820">tRNA-binding</keyword>
<gene>
    <name evidence="3" type="primary">tmcAL</name>
    <name evidence="4" type="ORF">SAMN05216565_102189</name>
</gene>
<dbReference type="Gene3D" id="3.40.50.620">
    <property type="entry name" value="HUPs"/>
    <property type="match status" value="1"/>
</dbReference>
<keyword evidence="3" id="KW-0547">Nucleotide-binding</keyword>
<dbReference type="GO" id="GO:0016740">
    <property type="term" value="F:transferase activity"/>
    <property type="evidence" value="ECO:0007669"/>
    <property type="project" value="UniProtKB-KW"/>
</dbReference>
<dbReference type="SUPFAM" id="SSF52374">
    <property type="entry name" value="Nucleotidylyl transferase"/>
    <property type="match status" value="1"/>
</dbReference>
<dbReference type="NCBIfam" id="NF010192">
    <property type="entry name" value="PRK13671.1"/>
    <property type="match status" value="1"/>
</dbReference>
<accession>A0A1H0RH15</accession>
<evidence type="ECO:0000256" key="3">
    <source>
        <dbReference type="HAMAP-Rule" id="MF_01539"/>
    </source>
</evidence>
<comment type="subcellular location">
    <subcellularLocation>
        <location evidence="3">Cytoplasm</location>
    </subcellularLocation>
</comment>
<keyword evidence="3" id="KW-0067">ATP-binding</keyword>
<feature type="binding site" evidence="3">
    <location>
        <position position="187"/>
    </location>
    <ligand>
        <name>ATP</name>
        <dbReference type="ChEBI" id="CHEBI:30616"/>
    </ligand>
</feature>
<dbReference type="InterPro" id="IPR008513">
    <property type="entry name" value="tRNA(Met)_cyd_acetate_ligase"/>
</dbReference>
<sequence length="414" mass="48029">MKAVGVVVEYNPFHNGHEYHLRQSKSQTGADLVVAVMSGNFLQRGEPALVSKWSRTKMALENGIDLVVELPYEYATQKAETFSNGAIAILDKLKCSYLCFGSEHGSIQSFNNTLNLIQKNSKRFNEIIRTEMKKGISYPMATSLAYHSLNPESAYINLSTPNNILGFHYLKAIDEQNSKMQPHTIQRTSANYHDEDFTSSTIASATSIRKALFEQNRNLFIVQDYIPHTTFKELEKYIETYGQLHRWEDYFNLLKYKVLTSSHEELSNIYEIEEGLEYRFKREIIGATSFNEFMENVKTKRYTRTRLQRACLHILTNSRKSVIKPDDNDWNKPTYIRLLGMSKIGQSYLRSIKKEIDIPLISKLSSFNQNRIQLDINATYTYSMVLPEAIRSQFIKEEFSTPPLRYDEDKEKYL</sequence>
<dbReference type="EC" id="6.3.4.-" evidence="3"/>
<evidence type="ECO:0000313" key="4">
    <source>
        <dbReference type="EMBL" id="SDP28306.1"/>
    </source>
</evidence>
<reference evidence="5" key="1">
    <citation type="submission" date="2016-10" db="EMBL/GenBank/DDBJ databases">
        <authorList>
            <person name="Varghese N."/>
            <person name="Submissions S."/>
        </authorList>
    </citation>
    <scope>NUCLEOTIDE SEQUENCE [LARGE SCALE GENOMIC DNA]</scope>
    <source>
        <strain evidence="5">IBRC-M10078</strain>
    </source>
</reference>
<comment type="function">
    <text evidence="3">Catalyzes the formation of N(4)-acetylcytidine (ac(4)C) at the wobble position of elongator tRNA(Met), using acetate and ATP as substrates. First activates an acetate ion to form acetyladenylate (Ac-AMP) and then transfers the acetyl group to tRNA to form ac(4)C34.</text>
</comment>
<dbReference type="RefSeq" id="WP_090850487.1">
    <property type="nucleotide sequence ID" value="NZ_FNJU01000002.1"/>
</dbReference>
<dbReference type="GO" id="GO:0016879">
    <property type="term" value="F:ligase activity, forming carbon-nitrogen bonds"/>
    <property type="evidence" value="ECO:0007669"/>
    <property type="project" value="UniProtKB-UniRule"/>
</dbReference>
<feature type="binding site" evidence="3">
    <location>
        <begin position="7"/>
        <end position="20"/>
    </location>
    <ligand>
        <name>ATP</name>
        <dbReference type="ChEBI" id="CHEBI:30616"/>
    </ligand>
</feature>
<dbReference type="AlphaFoldDB" id="A0A1H0RH15"/>
<dbReference type="GO" id="GO:0000049">
    <property type="term" value="F:tRNA binding"/>
    <property type="evidence" value="ECO:0007669"/>
    <property type="project" value="UniProtKB-KW"/>
</dbReference>
<dbReference type="Proteomes" id="UP000199159">
    <property type="component" value="Unassembled WGS sequence"/>
</dbReference>
<dbReference type="GO" id="GO:0005737">
    <property type="term" value="C:cytoplasm"/>
    <property type="evidence" value="ECO:0007669"/>
    <property type="project" value="UniProtKB-SubCell"/>
</dbReference>
<comment type="similarity">
    <text evidence="3">Belongs to the TmcAL family.</text>
</comment>
<dbReference type="GO" id="GO:0006400">
    <property type="term" value="P:tRNA modification"/>
    <property type="evidence" value="ECO:0007669"/>
    <property type="project" value="UniProtKB-UniRule"/>
</dbReference>
<keyword evidence="4" id="KW-0808">Transferase</keyword>
<keyword evidence="3" id="KW-0963">Cytoplasm</keyword>
<dbReference type="InterPro" id="IPR014729">
    <property type="entry name" value="Rossmann-like_a/b/a_fold"/>
</dbReference>
<name>A0A1H0RH15_9BACI</name>
<dbReference type="NCBIfam" id="NF010191">
    <property type="entry name" value="PRK13670.1"/>
    <property type="match status" value="1"/>
</dbReference>
<feature type="binding site" evidence="3">
    <location>
        <position position="162"/>
    </location>
    <ligand>
        <name>ATP</name>
        <dbReference type="ChEBI" id="CHEBI:30616"/>
    </ligand>
</feature>
<dbReference type="STRING" id="930152.SAMN05216565_102189"/>
<keyword evidence="3" id="KW-0694">RNA-binding</keyword>
<dbReference type="PANTHER" id="PTHR37825">
    <property type="entry name" value="TRNA(MET) CYTIDINE ACETATE LIGASE"/>
    <property type="match status" value="1"/>
</dbReference>
<keyword evidence="1 3" id="KW-0436">Ligase</keyword>
<protein>
    <recommendedName>
        <fullName evidence="3">tRNA(Met) cytidine acetate ligase</fullName>
        <ecNumber evidence="3">6.3.4.-</ecNumber>
    </recommendedName>
</protein>
<keyword evidence="5" id="KW-1185">Reference proteome</keyword>
<comment type="catalytic activity">
    <reaction evidence="3">
        <text>cytidine(34) in elongator tRNA(Met) + acetate + ATP = N(4)-acetylcytidine(34) in elongator tRNA(Met) + AMP + diphosphate</text>
        <dbReference type="Rhea" id="RHEA:58144"/>
        <dbReference type="Rhea" id="RHEA-COMP:10693"/>
        <dbReference type="Rhea" id="RHEA-COMP:10694"/>
        <dbReference type="ChEBI" id="CHEBI:30089"/>
        <dbReference type="ChEBI" id="CHEBI:30616"/>
        <dbReference type="ChEBI" id="CHEBI:33019"/>
        <dbReference type="ChEBI" id="CHEBI:74900"/>
        <dbReference type="ChEBI" id="CHEBI:82748"/>
        <dbReference type="ChEBI" id="CHEBI:456215"/>
    </reaction>
</comment>
<dbReference type="GO" id="GO:0005524">
    <property type="term" value="F:ATP binding"/>
    <property type="evidence" value="ECO:0007669"/>
    <property type="project" value="UniProtKB-KW"/>
</dbReference>
<keyword evidence="2 3" id="KW-0819">tRNA processing</keyword>